<keyword evidence="5" id="KW-0190">Covalent protein-DNA linkage</keyword>
<evidence type="ECO:0000256" key="2">
    <source>
        <dbReference type="ARBA" id="ARBA00022670"/>
    </source>
</evidence>
<feature type="compositionally biased region" description="Polar residues" evidence="8">
    <location>
        <begin position="320"/>
        <end position="329"/>
    </location>
</feature>
<proteinExistence type="inferred from homology"/>
<dbReference type="Proteomes" id="UP000191024">
    <property type="component" value="Chromosome G"/>
</dbReference>
<evidence type="ECO:0000256" key="4">
    <source>
        <dbReference type="ARBA" id="ARBA00022801"/>
    </source>
</evidence>
<dbReference type="Pfam" id="PF02586">
    <property type="entry name" value="SRAP"/>
    <property type="match status" value="1"/>
</dbReference>
<sequence>MCGRYALNYSGEELNQRLHQMNFEVQLSRDNISGHEPSFNVAPTQDAPVYTTGHELRYMKWGLVPQWTKDVSQAKLYKTFNARTESLGTSKMWKVPCQRKRCVVPVSGYYEWITKNKTKVPYYVTRKDRQVMFLAGLWDRVPHEDFYSFTIITSPAPPNMKWLHFRMPVIFTPGSKEWDAWMDDSKHEWADKTLIETLKARCYEDVVEWWQANSDVNKVSNNGSYLIEPVKKEEEELLKKPVEEREPLHKKQKSEIKADPNVPSGVNKKGELVIPEGGALGGGKDEYHEGSSAKRVKREGSFGGDDEHVTKKSKNEHTKGQATIHSALQRSPRKKQVK</sequence>
<dbReference type="Gene3D" id="3.90.1680.10">
    <property type="entry name" value="SOS response associated peptidase-like"/>
    <property type="match status" value="1"/>
</dbReference>
<dbReference type="OrthoDB" id="2111841at2759"/>
<dbReference type="PANTHER" id="PTHR13604">
    <property type="entry name" value="DC12-RELATED"/>
    <property type="match status" value="1"/>
</dbReference>
<dbReference type="GO" id="GO:0008233">
    <property type="term" value="F:peptidase activity"/>
    <property type="evidence" value="ECO:0007669"/>
    <property type="project" value="UniProtKB-KW"/>
</dbReference>
<keyword evidence="10" id="KW-1185">Reference proteome</keyword>
<dbReference type="GO" id="GO:0003697">
    <property type="term" value="F:single-stranded DNA binding"/>
    <property type="evidence" value="ECO:0007669"/>
    <property type="project" value="InterPro"/>
</dbReference>
<reference evidence="9 10" key="1">
    <citation type="submission" date="2016-03" db="EMBL/GenBank/DDBJ databases">
        <authorList>
            <person name="Devillers H."/>
        </authorList>
    </citation>
    <scope>NUCLEOTIDE SEQUENCE [LARGE SCALE GENOMIC DNA]</scope>
    <source>
        <strain evidence="9">CBS 11717</strain>
    </source>
</reference>
<gene>
    <name evidence="9" type="ORF">LAMI_0G05072G</name>
</gene>
<keyword evidence="7" id="KW-0456">Lyase</keyword>
<evidence type="ECO:0000313" key="10">
    <source>
        <dbReference type="Proteomes" id="UP000191024"/>
    </source>
</evidence>
<evidence type="ECO:0000256" key="5">
    <source>
        <dbReference type="ARBA" id="ARBA00023124"/>
    </source>
</evidence>
<feature type="compositionally biased region" description="Basic and acidic residues" evidence="8">
    <location>
        <begin position="283"/>
        <end position="292"/>
    </location>
</feature>
<organism evidence="9 10">
    <name type="scientific">Lachancea mirantina</name>
    <dbReference type="NCBI Taxonomy" id="1230905"/>
    <lineage>
        <taxon>Eukaryota</taxon>
        <taxon>Fungi</taxon>
        <taxon>Dikarya</taxon>
        <taxon>Ascomycota</taxon>
        <taxon>Saccharomycotina</taxon>
        <taxon>Saccharomycetes</taxon>
        <taxon>Saccharomycetales</taxon>
        <taxon>Saccharomycetaceae</taxon>
        <taxon>Lachancea</taxon>
    </lineage>
</organism>
<evidence type="ECO:0000313" key="9">
    <source>
        <dbReference type="EMBL" id="SCV00441.1"/>
    </source>
</evidence>
<evidence type="ECO:0000256" key="1">
    <source>
        <dbReference type="ARBA" id="ARBA00008136"/>
    </source>
</evidence>
<accession>A0A1G4K8Q4</accession>
<evidence type="ECO:0000256" key="3">
    <source>
        <dbReference type="ARBA" id="ARBA00022763"/>
    </source>
</evidence>
<keyword evidence="3" id="KW-0227">DNA damage</keyword>
<dbReference type="EMBL" id="LT598469">
    <property type="protein sequence ID" value="SCV00441.1"/>
    <property type="molecule type" value="Genomic_DNA"/>
</dbReference>
<comment type="similarity">
    <text evidence="1">Belongs to the SOS response-associated peptidase family.</text>
</comment>
<evidence type="ECO:0000256" key="8">
    <source>
        <dbReference type="SAM" id="MobiDB-lite"/>
    </source>
</evidence>
<dbReference type="InterPro" id="IPR036590">
    <property type="entry name" value="SRAP-like"/>
</dbReference>
<dbReference type="InterPro" id="IPR003738">
    <property type="entry name" value="SRAP"/>
</dbReference>
<dbReference type="AlphaFoldDB" id="A0A1G4K8Q4"/>
<dbReference type="GO" id="GO:0006508">
    <property type="term" value="P:proteolysis"/>
    <property type="evidence" value="ECO:0007669"/>
    <property type="project" value="UniProtKB-KW"/>
</dbReference>
<feature type="compositionally biased region" description="Basic and acidic residues" evidence="8">
    <location>
        <begin position="305"/>
        <end position="319"/>
    </location>
</feature>
<dbReference type="PANTHER" id="PTHR13604:SF0">
    <property type="entry name" value="ABASIC SITE PROCESSING PROTEIN HMCES"/>
    <property type="match status" value="1"/>
</dbReference>
<keyword evidence="2" id="KW-0645">Protease</keyword>
<dbReference type="GO" id="GO:0106300">
    <property type="term" value="P:protein-DNA covalent cross-linking repair"/>
    <property type="evidence" value="ECO:0007669"/>
    <property type="project" value="InterPro"/>
</dbReference>
<protein>
    <submittedName>
        <fullName evidence="9">LAMI_0G05072g1_1</fullName>
    </submittedName>
</protein>
<keyword evidence="6" id="KW-0238">DNA-binding</keyword>
<name>A0A1G4K8Q4_9SACH</name>
<evidence type="ECO:0000256" key="6">
    <source>
        <dbReference type="ARBA" id="ARBA00023125"/>
    </source>
</evidence>
<dbReference type="GO" id="GO:0016829">
    <property type="term" value="F:lyase activity"/>
    <property type="evidence" value="ECO:0007669"/>
    <property type="project" value="UniProtKB-KW"/>
</dbReference>
<feature type="region of interest" description="Disordered" evidence="8">
    <location>
        <begin position="238"/>
        <end position="338"/>
    </location>
</feature>
<feature type="compositionally biased region" description="Basic and acidic residues" evidence="8">
    <location>
        <begin position="238"/>
        <end position="258"/>
    </location>
</feature>
<keyword evidence="4" id="KW-0378">Hydrolase</keyword>
<evidence type="ECO:0000256" key="7">
    <source>
        <dbReference type="ARBA" id="ARBA00023239"/>
    </source>
</evidence>
<dbReference type="SUPFAM" id="SSF143081">
    <property type="entry name" value="BB1717-like"/>
    <property type="match status" value="1"/>
</dbReference>